<feature type="compositionally biased region" description="Basic and acidic residues" evidence="1">
    <location>
        <begin position="185"/>
        <end position="197"/>
    </location>
</feature>
<dbReference type="Proteomes" id="UP000825729">
    <property type="component" value="Unassembled WGS sequence"/>
</dbReference>
<evidence type="ECO:0000313" key="3">
    <source>
        <dbReference type="Proteomes" id="UP000825729"/>
    </source>
</evidence>
<proteinExistence type="predicted"/>
<gene>
    <name evidence="2" type="ORF">H6P81_021703</name>
</gene>
<feature type="region of interest" description="Disordered" evidence="1">
    <location>
        <begin position="166"/>
        <end position="202"/>
    </location>
</feature>
<dbReference type="EMBL" id="JAINDJ010000158">
    <property type="protein sequence ID" value="KAG9438347.1"/>
    <property type="molecule type" value="Genomic_DNA"/>
</dbReference>
<feature type="region of interest" description="Disordered" evidence="1">
    <location>
        <begin position="221"/>
        <end position="258"/>
    </location>
</feature>
<name>A0AAV7DS89_ARIFI</name>
<evidence type="ECO:0000313" key="2">
    <source>
        <dbReference type="EMBL" id="KAG9438347.1"/>
    </source>
</evidence>
<comment type="caution">
    <text evidence="2">The sequence shown here is derived from an EMBL/GenBank/DDBJ whole genome shotgun (WGS) entry which is preliminary data.</text>
</comment>
<feature type="region of interest" description="Disordered" evidence="1">
    <location>
        <begin position="1"/>
        <end position="60"/>
    </location>
</feature>
<keyword evidence="3" id="KW-1185">Reference proteome</keyword>
<reference evidence="2 3" key="1">
    <citation type="submission" date="2021-07" db="EMBL/GenBank/DDBJ databases">
        <title>The Aristolochia fimbriata genome: insights into angiosperm evolution, floral development and chemical biosynthesis.</title>
        <authorList>
            <person name="Jiao Y."/>
        </authorList>
    </citation>
    <scope>NUCLEOTIDE SEQUENCE [LARGE SCALE GENOMIC DNA]</scope>
    <source>
        <strain evidence="2">IBCAS-2021</strain>
        <tissue evidence="2">Leaf</tissue>
    </source>
</reference>
<accession>A0AAV7DS89</accession>
<organism evidence="2 3">
    <name type="scientific">Aristolochia fimbriata</name>
    <name type="common">White veined hardy Dutchman's pipe vine</name>
    <dbReference type="NCBI Taxonomy" id="158543"/>
    <lineage>
        <taxon>Eukaryota</taxon>
        <taxon>Viridiplantae</taxon>
        <taxon>Streptophyta</taxon>
        <taxon>Embryophyta</taxon>
        <taxon>Tracheophyta</taxon>
        <taxon>Spermatophyta</taxon>
        <taxon>Magnoliopsida</taxon>
        <taxon>Magnoliidae</taxon>
        <taxon>Piperales</taxon>
        <taxon>Aristolochiaceae</taxon>
        <taxon>Aristolochia</taxon>
    </lineage>
</organism>
<evidence type="ECO:0000256" key="1">
    <source>
        <dbReference type="SAM" id="MobiDB-lite"/>
    </source>
</evidence>
<protein>
    <submittedName>
        <fullName evidence="2">Uncharacterized protein</fullName>
    </submittedName>
</protein>
<sequence>MGSPLADAKSARGATRARPRRSLPPPSSVTETTIRWRDHPPGLSPRGLSRSTPEVEGRTARRPAIMTEAHRRPHPLPPRQFQALFDSFSKSFSSFPQGRQGPAQRVVTLSGAPFHGTCAVRQQDASADYTERAKSRRFSYRALPRSPPLLGESFWCSHLTWGRIRARPPGHGGNRRAGGSSSEPGPRHDFEPRRAREGGATTVAAGALGAKCFSANLARGARTTTSARLDDSPHRLAGGQQGTGGENTPGATPRQVYP</sequence>
<dbReference type="AlphaFoldDB" id="A0AAV7DS89"/>